<comment type="caution">
    <text evidence="1">The sequence shown here is derived from an EMBL/GenBank/DDBJ whole genome shotgun (WGS) entry which is preliminary data.</text>
</comment>
<name>A0ABP0EV40_9RICK</name>
<organism evidence="1 2">
    <name type="scientific">Candidatus Xenohaliotis californiensis</name>
    <dbReference type="NCBI Taxonomy" id="84677"/>
    <lineage>
        <taxon>Bacteria</taxon>
        <taxon>Pseudomonadati</taxon>
        <taxon>Pseudomonadota</taxon>
        <taxon>Alphaproteobacteria</taxon>
        <taxon>Rickettsiales</taxon>
        <taxon>Anaplasmataceae</taxon>
        <taxon>Candidatus Xenohaliotis</taxon>
    </lineage>
</organism>
<dbReference type="Gene3D" id="3.40.50.620">
    <property type="entry name" value="HUPs"/>
    <property type="match status" value="1"/>
</dbReference>
<keyword evidence="2" id="KW-1185">Reference proteome</keyword>
<proteinExistence type="predicted"/>
<dbReference type="EMBL" id="CAWVOK010000018">
    <property type="protein sequence ID" value="CAK8162996.1"/>
    <property type="molecule type" value="Genomic_DNA"/>
</dbReference>
<evidence type="ECO:0000313" key="1">
    <source>
        <dbReference type="EMBL" id="CAK8162996.1"/>
    </source>
</evidence>
<dbReference type="InterPro" id="IPR014729">
    <property type="entry name" value="Rossmann-like_a/b/a_fold"/>
</dbReference>
<sequence length="158" mass="17475">MKNDHIKKILVCVDDSGQSATAIKLSCTHASKVDAIVEMIGTANFSDAQKFPYIGNALKKEMEEKAQGVMEKSITITKQWPEVKIICKVLQGTMAEAILQSISNDDKIMMVVLGIGDSESKQTLTNIFNKTEDQLTIPITLAPSNLTDQQIRELYENN</sequence>
<dbReference type="SUPFAM" id="SSF52402">
    <property type="entry name" value="Adenine nucleotide alpha hydrolases-like"/>
    <property type="match status" value="1"/>
</dbReference>
<protein>
    <recommendedName>
        <fullName evidence="3">UspA domain-containing protein</fullName>
    </recommendedName>
</protein>
<reference evidence="1 2" key="1">
    <citation type="submission" date="2024-01" db="EMBL/GenBank/DDBJ databases">
        <authorList>
            <person name="Kunselman E."/>
        </authorList>
    </citation>
    <scope>NUCLEOTIDE SEQUENCE [LARGE SCALE GENOMIC DNA]</scope>
    <source>
        <strain evidence="1">2 abalone samples</strain>
    </source>
</reference>
<evidence type="ECO:0000313" key="2">
    <source>
        <dbReference type="Proteomes" id="UP001314181"/>
    </source>
</evidence>
<accession>A0ABP0EV40</accession>
<dbReference type="RefSeq" id="WP_338363994.1">
    <property type="nucleotide sequence ID" value="NZ_CAWVOK010000018.1"/>
</dbReference>
<gene>
    <name evidence="1" type="ORF">CAXC1_260059</name>
</gene>
<dbReference type="CDD" id="cd00293">
    <property type="entry name" value="USP-like"/>
    <property type="match status" value="1"/>
</dbReference>
<evidence type="ECO:0008006" key="3">
    <source>
        <dbReference type="Google" id="ProtNLM"/>
    </source>
</evidence>
<dbReference type="Proteomes" id="UP001314181">
    <property type="component" value="Unassembled WGS sequence"/>
</dbReference>